<dbReference type="Proteomes" id="UP000001997">
    <property type="component" value="Unassembled WGS sequence"/>
</dbReference>
<dbReference type="Gene3D" id="3.30.160.60">
    <property type="entry name" value="Classic Zinc Finger"/>
    <property type="match status" value="1"/>
</dbReference>
<evidence type="ECO:0000313" key="13">
    <source>
        <dbReference type="Proteomes" id="UP000001997"/>
    </source>
</evidence>
<dbReference type="RefSeq" id="XP_001483940.1">
    <property type="nucleotide sequence ID" value="XM_001483890.1"/>
</dbReference>
<dbReference type="SMART" id="SM00451">
    <property type="entry name" value="ZnF_U1"/>
    <property type="match status" value="1"/>
</dbReference>
<dbReference type="Pfam" id="PF12874">
    <property type="entry name" value="zf-met"/>
    <property type="match status" value="1"/>
</dbReference>
<organism evidence="12 13">
    <name type="scientific">Meyerozyma guilliermondii (strain ATCC 6260 / CBS 566 / DSM 6381 / JCM 1539 / NBRC 10279 / NRRL Y-324)</name>
    <name type="common">Yeast</name>
    <name type="synonym">Candida guilliermondii</name>
    <dbReference type="NCBI Taxonomy" id="294746"/>
    <lineage>
        <taxon>Eukaryota</taxon>
        <taxon>Fungi</taxon>
        <taxon>Dikarya</taxon>
        <taxon>Ascomycota</taxon>
        <taxon>Saccharomycotina</taxon>
        <taxon>Pichiomycetes</taxon>
        <taxon>Debaryomycetaceae</taxon>
        <taxon>Meyerozyma</taxon>
    </lineage>
</organism>
<keyword evidence="6" id="KW-0863">Zinc-finger</keyword>
<dbReference type="GO" id="GO:0071013">
    <property type="term" value="C:catalytic step 2 spliceosome"/>
    <property type="evidence" value="ECO:0007669"/>
    <property type="project" value="TreeGrafter"/>
</dbReference>
<dbReference type="HOGENOM" id="CLU_050757_1_0_1"/>
<dbReference type="GO" id="GO:0008270">
    <property type="term" value="F:zinc ion binding"/>
    <property type="evidence" value="ECO:0007669"/>
    <property type="project" value="UniProtKB-KW"/>
</dbReference>
<proteinExistence type="inferred from homology"/>
<dbReference type="SUPFAM" id="SSF57667">
    <property type="entry name" value="beta-beta-alpha zinc fingers"/>
    <property type="match status" value="1"/>
</dbReference>
<feature type="region of interest" description="Disordered" evidence="10">
    <location>
        <begin position="1"/>
        <end position="23"/>
    </location>
</feature>
<dbReference type="GO" id="GO:0000245">
    <property type="term" value="P:spliceosomal complex assembly"/>
    <property type="evidence" value="ECO:0007669"/>
    <property type="project" value="TreeGrafter"/>
</dbReference>
<keyword evidence="8" id="KW-0508">mRNA splicing</keyword>
<evidence type="ECO:0000256" key="5">
    <source>
        <dbReference type="ARBA" id="ARBA00022728"/>
    </source>
</evidence>
<dbReference type="FunCoup" id="A5DJ70">
    <property type="interactions" value="427"/>
</dbReference>
<sequence length="226" mass="26009">MDYSGRVNAKKGGGGVADTAETNAHTKRRLQELLTTHVLDIESDPYVFRNHLGILECRLCSTTHVNEASYISHLSGRKHQLNLEKRRRLDQRASGETGPVSFSINSIPKRTWTKIGKPAFKMTKICDPNTSRMGILVTVKCPKAVDEPMFRLMSYYELTAYNQKAVDTKNPEKYLYLVVSAEPYENIAMAIPNRPIIKPDMDQMSDDYWWYWDHDTKEFVVQIVYK</sequence>
<evidence type="ECO:0000256" key="9">
    <source>
        <dbReference type="ARBA" id="ARBA00023242"/>
    </source>
</evidence>
<keyword evidence="7" id="KW-0862">Zinc</keyword>
<reference evidence="12 13" key="1">
    <citation type="journal article" date="2009" name="Nature">
        <title>Evolution of pathogenicity and sexual reproduction in eight Candida genomes.</title>
        <authorList>
            <person name="Butler G."/>
            <person name="Rasmussen M.D."/>
            <person name="Lin M.F."/>
            <person name="Santos M.A."/>
            <person name="Sakthikumar S."/>
            <person name="Munro C.A."/>
            <person name="Rheinbay E."/>
            <person name="Grabherr M."/>
            <person name="Forche A."/>
            <person name="Reedy J.L."/>
            <person name="Agrafioti I."/>
            <person name="Arnaud M.B."/>
            <person name="Bates S."/>
            <person name="Brown A.J."/>
            <person name="Brunke S."/>
            <person name="Costanzo M.C."/>
            <person name="Fitzpatrick D.A."/>
            <person name="de Groot P.W."/>
            <person name="Harris D."/>
            <person name="Hoyer L.L."/>
            <person name="Hube B."/>
            <person name="Klis F.M."/>
            <person name="Kodira C."/>
            <person name="Lennard N."/>
            <person name="Logue M.E."/>
            <person name="Martin R."/>
            <person name="Neiman A.M."/>
            <person name="Nikolaou E."/>
            <person name="Quail M.A."/>
            <person name="Quinn J."/>
            <person name="Santos M.C."/>
            <person name="Schmitzberger F.F."/>
            <person name="Sherlock G."/>
            <person name="Shah P."/>
            <person name="Silverstein K.A."/>
            <person name="Skrzypek M.S."/>
            <person name="Soll D."/>
            <person name="Staggs R."/>
            <person name="Stansfield I."/>
            <person name="Stumpf M.P."/>
            <person name="Sudbery P.E."/>
            <person name="Srikantha T."/>
            <person name="Zeng Q."/>
            <person name="Berman J."/>
            <person name="Berriman M."/>
            <person name="Heitman J."/>
            <person name="Gow N.A."/>
            <person name="Lorenz M.C."/>
            <person name="Birren B.W."/>
            <person name="Kellis M."/>
            <person name="Cuomo C.A."/>
        </authorList>
    </citation>
    <scope>NUCLEOTIDE SEQUENCE [LARGE SCALE GENOMIC DNA]</scope>
    <source>
        <strain evidence="13">ATCC 6260 / CBS 566 / DSM 6381 / JCM 1539 / NBRC 10279 / NRRL Y-324</strain>
    </source>
</reference>
<dbReference type="GO" id="GO:0003676">
    <property type="term" value="F:nucleic acid binding"/>
    <property type="evidence" value="ECO:0007669"/>
    <property type="project" value="InterPro"/>
</dbReference>
<evidence type="ECO:0000256" key="6">
    <source>
        <dbReference type="ARBA" id="ARBA00022771"/>
    </source>
</evidence>
<evidence type="ECO:0000256" key="4">
    <source>
        <dbReference type="ARBA" id="ARBA00022723"/>
    </source>
</evidence>
<evidence type="ECO:0000256" key="3">
    <source>
        <dbReference type="ARBA" id="ARBA00022664"/>
    </source>
</evidence>
<dbReference type="PANTHER" id="PTHR23205">
    <property type="entry name" value="SPLICING FACTOR 3A SUBUNIT 2"/>
    <property type="match status" value="1"/>
</dbReference>
<keyword evidence="9" id="KW-0539">Nucleus</keyword>
<evidence type="ECO:0000256" key="7">
    <source>
        <dbReference type="ARBA" id="ARBA00022833"/>
    </source>
</evidence>
<protein>
    <recommendedName>
        <fullName evidence="11">Matrin-type domain-containing protein</fullName>
    </recommendedName>
</protein>
<accession>A5DJ70</accession>
<feature type="domain" description="Matrin-type" evidence="11">
    <location>
        <begin position="55"/>
        <end position="85"/>
    </location>
</feature>
<dbReference type="PROSITE" id="PS50171">
    <property type="entry name" value="ZF_MATRIN"/>
    <property type="match status" value="1"/>
</dbReference>
<keyword evidence="13" id="KW-1185">Reference proteome</keyword>
<keyword evidence="4" id="KW-0479">Metal-binding</keyword>
<comment type="similarity">
    <text evidence="2">Belongs to the SF3A2 family.</text>
</comment>
<dbReference type="InterPro" id="IPR000690">
    <property type="entry name" value="Matrin/U1-C_Znf_C2H2"/>
</dbReference>
<dbReference type="InterPro" id="IPR003604">
    <property type="entry name" value="Matrin/U1-like-C_Znf_C2H2"/>
</dbReference>
<dbReference type="GeneID" id="5125758"/>
<dbReference type="OrthoDB" id="10250970at2759"/>
<dbReference type="eggNOG" id="KOG0227">
    <property type="taxonomic scope" value="Eukaryota"/>
</dbReference>
<evidence type="ECO:0000313" key="12">
    <source>
        <dbReference type="EMBL" id="EDK39223.1"/>
    </source>
</evidence>
<keyword evidence="5" id="KW-0747">Spliceosome</keyword>
<dbReference type="InterPro" id="IPR013087">
    <property type="entry name" value="Znf_C2H2_type"/>
</dbReference>
<dbReference type="EMBL" id="CH408158">
    <property type="protein sequence ID" value="EDK39223.1"/>
    <property type="molecule type" value="Genomic_DNA"/>
</dbReference>
<comment type="subcellular location">
    <subcellularLocation>
        <location evidence="1">Nucleus</location>
    </subcellularLocation>
</comment>
<dbReference type="Pfam" id="PF16835">
    <property type="entry name" value="SF3A2"/>
    <property type="match status" value="1"/>
</dbReference>
<dbReference type="AlphaFoldDB" id="A5DJ70"/>
<dbReference type="InParanoid" id="A5DJ70"/>
<evidence type="ECO:0000259" key="11">
    <source>
        <dbReference type="PROSITE" id="PS50171"/>
    </source>
</evidence>
<dbReference type="Gene3D" id="2.60.40.2690">
    <property type="match status" value="1"/>
</dbReference>
<evidence type="ECO:0000256" key="10">
    <source>
        <dbReference type="SAM" id="MobiDB-lite"/>
    </source>
</evidence>
<keyword evidence="3" id="KW-0507">mRNA processing</keyword>
<dbReference type="InterPro" id="IPR031781">
    <property type="entry name" value="SF3A2_dom"/>
</dbReference>
<dbReference type="VEuPathDB" id="FungiDB:PGUG_03321"/>
<dbReference type="OMA" id="EFWIQIM"/>
<dbReference type="PANTHER" id="PTHR23205:SF0">
    <property type="entry name" value="SPLICING FACTOR 3A SUBUNIT 2"/>
    <property type="match status" value="1"/>
</dbReference>
<dbReference type="GO" id="GO:0071004">
    <property type="term" value="C:U2-type prespliceosome"/>
    <property type="evidence" value="ECO:0007669"/>
    <property type="project" value="TreeGrafter"/>
</dbReference>
<dbReference type="InterPro" id="IPR052092">
    <property type="entry name" value="SF3A2"/>
</dbReference>
<dbReference type="STRING" id="294746.A5DJ70"/>
<evidence type="ECO:0000256" key="2">
    <source>
        <dbReference type="ARBA" id="ARBA00008995"/>
    </source>
</evidence>
<dbReference type="KEGG" id="pgu:PGUG_03321"/>
<dbReference type="GO" id="GO:0005686">
    <property type="term" value="C:U2 snRNP"/>
    <property type="evidence" value="ECO:0007669"/>
    <property type="project" value="EnsemblFungi"/>
</dbReference>
<evidence type="ECO:0000256" key="8">
    <source>
        <dbReference type="ARBA" id="ARBA00023187"/>
    </source>
</evidence>
<dbReference type="InterPro" id="IPR036236">
    <property type="entry name" value="Znf_C2H2_sf"/>
</dbReference>
<gene>
    <name evidence="12" type="ORF">PGUG_03321</name>
</gene>
<evidence type="ECO:0000256" key="1">
    <source>
        <dbReference type="ARBA" id="ARBA00004123"/>
    </source>
</evidence>
<name>A5DJ70_PICGU</name>